<organism evidence="1 2">
    <name type="scientific">Gymnopus androsaceus JB14</name>
    <dbReference type="NCBI Taxonomy" id="1447944"/>
    <lineage>
        <taxon>Eukaryota</taxon>
        <taxon>Fungi</taxon>
        <taxon>Dikarya</taxon>
        <taxon>Basidiomycota</taxon>
        <taxon>Agaricomycotina</taxon>
        <taxon>Agaricomycetes</taxon>
        <taxon>Agaricomycetidae</taxon>
        <taxon>Agaricales</taxon>
        <taxon>Marasmiineae</taxon>
        <taxon>Omphalotaceae</taxon>
        <taxon>Gymnopus</taxon>
    </lineage>
</organism>
<protein>
    <submittedName>
        <fullName evidence="1">Uncharacterized protein</fullName>
    </submittedName>
</protein>
<dbReference type="Proteomes" id="UP000799118">
    <property type="component" value="Unassembled WGS sequence"/>
</dbReference>
<gene>
    <name evidence="1" type="ORF">BT96DRAFT_924257</name>
</gene>
<name>A0A6A4H4D6_9AGAR</name>
<sequence>MHSTVIVSQTPHSLSPYPLALSQYPLYRMDSSHTYSRSSHLPDISFVLRTVYKLKYRTL</sequence>
<reference evidence="1" key="1">
    <citation type="journal article" date="2019" name="Environ. Microbiol.">
        <title>Fungal ecological strategies reflected in gene transcription - a case study of two litter decomposers.</title>
        <authorList>
            <person name="Barbi F."/>
            <person name="Kohler A."/>
            <person name="Barry K."/>
            <person name="Baskaran P."/>
            <person name="Daum C."/>
            <person name="Fauchery L."/>
            <person name="Ihrmark K."/>
            <person name="Kuo A."/>
            <person name="LaButti K."/>
            <person name="Lipzen A."/>
            <person name="Morin E."/>
            <person name="Grigoriev I.V."/>
            <person name="Henrissat B."/>
            <person name="Lindahl B."/>
            <person name="Martin F."/>
        </authorList>
    </citation>
    <scope>NUCLEOTIDE SEQUENCE</scope>
    <source>
        <strain evidence="1">JB14</strain>
    </source>
</reference>
<dbReference type="EMBL" id="ML769581">
    <property type="protein sequence ID" value="KAE9393059.1"/>
    <property type="molecule type" value="Genomic_DNA"/>
</dbReference>
<evidence type="ECO:0000313" key="2">
    <source>
        <dbReference type="Proteomes" id="UP000799118"/>
    </source>
</evidence>
<keyword evidence="2" id="KW-1185">Reference proteome</keyword>
<evidence type="ECO:0000313" key="1">
    <source>
        <dbReference type="EMBL" id="KAE9393059.1"/>
    </source>
</evidence>
<accession>A0A6A4H4D6</accession>
<dbReference type="AlphaFoldDB" id="A0A6A4H4D6"/>
<proteinExistence type="predicted"/>